<organism evidence="2 3">
    <name type="scientific">Polarella glacialis</name>
    <name type="common">Dinoflagellate</name>
    <dbReference type="NCBI Taxonomy" id="89957"/>
    <lineage>
        <taxon>Eukaryota</taxon>
        <taxon>Sar</taxon>
        <taxon>Alveolata</taxon>
        <taxon>Dinophyceae</taxon>
        <taxon>Suessiales</taxon>
        <taxon>Suessiaceae</taxon>
        <taxon>Polarella</taxon>
    </lineage>
</organism>
<proteinExistence type="predicted"/>
<feature type="region of interest" description="Disordered" evidence="1">
    <location>
        <begin position="77"/>
        <end position="109"/>
    </location>
</feature>
<name>A0A813E3M2_POLGL</name>
<evidence type="ECO:0000313" key="3">
    <source>
        <dbReference type="Proteomes" id="UP000654075"/>
    </source>
</evidence>
<reference evidence="2" key="1">
    <citation type="submission" date="2021-02" db="EMBL/GenBank/DDBJ databases">
        <authorList>
            <person name="Dougan E. K."/>
            <person name="Rhodes N."/>
            <person name="Thang M."/>
            <person name="Chan C."/>
        </authorList>
    </citation>
    <scope>NUCLEOTIDE SEQUENCE</scope>
</reference>
<protein>
    <submittedName>
        <fullName evidence="2">Uncharacterized protein</fullName>
    </submittedName>
</protein>
<evidence type="ECO:0000313" key="2">
    <source>
        <dbReference type="EMBL" id="CAE8595020.1"/>
    </source>
</evidence>
<feature type="region of interest" description="Disordered" evidence="1">
    <location>
        <begin position="1"/>
        <end position="31"/>
    </location>
</feature>
<gene>
    <name evidence="2" type="ORF">PGLA1383_LOCUS13541</name>
</gene>
<dbReference type="AlphaFoldDB" id="A0A813E3M2"/>
<evidence type="ECO:0000256" key="1">
    <source>
        <dbReference type="SAM" id="MobiDB-lite"/>
    </source>
</evidence>
<comment type="caution">
    <text evidence="2">The sequence shown here is derived from an EMBL/GenBank/DDBJ whole genome shotgun (WGS) entry which is preliminary data.</text>
</comment>
<accession>A0A813E3M2</accession>
<keyword evidence="3" id="KW-1185">Reference proteome</keyword>
<sequence length="142" mass="15677">MVHTRLRSGCGHVSGHGCDARPVGSSSGTLPKAAGHVTCPGRPVERGVMCDVQLGWLQRAPDQKRDLLRVWRRKEQKTLLRAPQSQRGQQTASCESKQQEEQQTTRRTASNMLLQQTTSAAEAPFATANNKMNNNNNNKNNN</sequence>
<feature type="compositionally biased region" description="Polar residues" evidence="1">
    <location>
        <begin position="83"/>
        <end position="96"/>
    </location>
</feature>
<dbReference type="EMBL" id="CAJNNV010007508">
    <property type="protein sequence ID" value="CAE8595020.1"/>
    <property type="molecule type" value="Genomic_DNA"/>
</dbReference>
<dbReference type="Proteomes" id="UP000654075">
    <property type="component" value="Unassembled WGS sequence"/>
</dbReference>